<evidence type="ECO:0000313" key="2">
    <source>
        <dbReference type="WBParaSite" id="SPAL_0001766800.1"/>
    </source>
</evidence>
<keyword evidence="1" id="KW-1185">Reference proteome</keyword>
<protein>
    <submittedName>
        <fullName evidence="2">Uncharacterized protein</fullName>
    </submittedName>
</protein>
<proteinExistence type="predicted"/>
<dbReference type="Proteomes" id="UP000046392">
    <property type="component" value="Unplaced"/>
</dbReference>
<sequence>MSGDEILLDYDDMDYQDSDSLNNYTLQSKSMEKTIHGRTIPCMSPLNTQRTINTMKKDNFLNSATIHESDFSSNDTSKNIIDNNETIHGTIDGYENSFSCQVLNGRNVNIPLFHKLKAILIDNSLLATRYNEEIINKNNVILKSAVNIFQGSQREYDLLKVTERKKKIKSFVDFLYNVYSLCVPNNFREEKNASSTFMSIVENFFNIKTKCQDLGNFQNIFYQRQRRINDSGKPRDVSPNKSYDNQILTHLRMFKEPFGMIEYLFNSSNEPILNYIKNKFEYFCELEKERLIRRNAYLVDFEEVRNSFKRITKFYNKNNSFSPYITFEKILNDIFSKEELEIPIQIYSKTTAITNGIYYRENMNNRYAFYIRINAIFED</sequence>
<name>A0A0N5CIL3_STREA</name>
<evidence type="ECO:0000313" key="1">
    <source>
        <dbReference type="Proteomes" id="UP000046392"/>
    </source>
</evidence>
<accession>A0A0N5CIL3</accession>
<dbReference type="AlphaFoldDB" id="A0A0N5CIL3"/>
<reference evidence="2" key="1">
    <citation type="submission" date="2017-02" db="UniProtKB">
        <authorList>
            <consortium name="WormBaseParasite"/>
        </authorList>
    </citation>
    <scope>IDENTIFICATION</scope>
</reference>
<organism evidence="1 2">
    <name type="scientific">Strongyloides papillosus</name>
    <name type="common">Intestinal threadworm</name>
    <dbReference type="NCBI Taxonomy" id="174720"/>
    <lineage>
        <taxon>Eukaryota</taxon>
        <taxon>Metazoa</taxon>
        <taxon>Ecdysozoa</taxon>
        <taxon>Nematoda</taxon>
        <taxon>Chromadorea</taxon>
        <taxon>Rhabditida</taxon>
        <taxon>Tylenchina</taxon>
        <taxon>Panagrolaimomorpha</taxon>
        <taxon>Strongyloidoidea</taxon>
        <taxon>Strongyloididae</taxon>
        <taxon>Strongyloides</taxon>
    </lineage>
</organism>
<dbReference type="WBParaSite" id="SPAL_0001766800.1">
    <property type="protein sequence ID" value="SPAL_0001766800.1"/>
    <property type="gene ID" value="SPAL_0001766800"/>
</dbReference>